<reference evidence="14 15" key="1">
    <citation type="submission" date="2017-09" db="EMBL/GenBank/DDBJ databases">
        <authorList>
            <consortium name="International Durum Wheat Genome Sequencing Consortium (IDWGSC)"/>
            <person name="Milanesi L."/>
        </authorList>
    </citation>
    <scope>NUCLEOTIDE SEQUENCE [LARGE SCALE GENOMIC DNA]</scope>
    <source>
        <strain evidence="15">cv. Svevo</strain>
    </source>
</reference>
<dbReference type="GO" id="GO:0032259">
    <property type="term" value="P:methylation"/>
    <property type="evidence" value="ECO:0007669"/>
    <property type="project" value="UniProtKB-KW"/>
</dbReference>
<feature type="binding site" evidence="11 12">
    <location>
        <position position="236"/>
    </location>
    <ligand>
        <name>Zn(2+)</name>
        <dbReference type="ChEBI" id="CHEBI:29105"/>
    </ligand>
</feature>
<dbReference type="FunFam" id="3.20.20.330:FF:000002">
    <property type="entry name" value="Homocysteine S-methyltransferase"/>
    <property type="match status" value="1"/>
</dbReference>
<evidence type="ECO:0000256" key="9">
    <source>
        <dbReference type="ARBA" id="ARBA00052655"/>
    </source>
</evidence>
<keyword evidence="4 12" id="KW-0808">Transferase</keyword>
<keyword evidence="15" id="KW-1185">Reference proteome</keyword>
<evidence type="ECO:0000256" key="5">
    <source>
        <dbReference type="ARBA" id="ARBA00022723"/>
    </source>
</evidence>
<dbReference type="PANTHER" id="PTHR46015">
    <property type="entry name" value="ZGC:172121"/>
    <property type="match status" value="1"/>
</dbReference>
<organism evidence="14 15">
    <name type="scientific">Triticum turgidum subsp. durum</name>
    <name type="common">Durum wheat</name>
    <name type="synonym">Triticum durum</name>
    <dbReference type="NCBI Taxonomy" id="4567"/>
    <lineage>
        <taxon>Eukaryota</taxon>
        <taxon>Viridiplantae</taxon>
        <taxon>Streptophyta</taxon>
        <taxon>Embryophyta</taxon>
        <taxon>Tracheophyta</taxon>
        <taxon>Spermatophyta</taxon>
        <taxon>Magnoliopsida</taxon>
        <taxon>Liliopsida</taxon>
        <taxon>Poales</taxon>
        <taxon>Poaceae</taxon>
        <taxon>BOP clade</taxon>
        <taxon>Pooideae</taxon>
        <taxon>Triticodae</taxon>
        <taxon>Triticeae</taxon>
        <taxon>Triticinae</taxon>
        <taxon>Triticum</taxon>
    </lineage>
</organism>
<feature type="domain" description="Hcy-binding" evidence="13">
    <location>
        <begin position="4"/>
        <end position="340"/>
    </location>
</feature>
<dbReference type="EMBL" id="LT934118">
    <property type="protein sequence ID" value="VAI08258.1"/>
    <property type="molecule type" value="Genomic_DNA"/>
</dbReference>
<dbReference type="Pfam" id="PF02574">
    <property type="entry name" value="S-methyl_trans"/>
    <property type="match status" value="1"/>
</dbReference>
<dbReference type="GO" id="GO:0008270">
    <property type="term" value="F:zinc ion binding"/>
    <property type="evidence" value="ECO:0007669"/>
    <property type="project" value="InterPro"/>
</dbReference>
<dbReference type="PANTHER" id="PTHR46015:SF7">
    <property type="entry name" value="HOMOCYSTEINE S-METHYLTRANSFERASE 1"/>
    <property type="match status" value="1"/>
</dbReference>
<evidence type="ECO:0000256" key="1">
    <source>
        <dbReference type="ARBA" id="ARBA00011245"/>
    </source>
</evidence>
<evidence type="ECO:0000256" key="3">
    <source>
        <dbReference type="ARBA" id="ARBA00022605"/>
    </source>
</evidence>
<feature type="binding site" evidence="11 12">
    <location>
        <position position="326"/>
    </location>
    <ligand>
        <name>Zn(2+)</name>
        <dbReference type="ChEBI" id="CHEBI:29105"/>
    </ligand>
</feature>
<dbReference type="SUPFAM" id="SSF82282">
    <property type="entry name" value="Homocysteine S-methyltransferase"/>
    <property type="match status" value="1"/>
</dbReference>
<keyword evidence="7" id="KW-0486">Methionine biosynthesis</keyword>
<name>A0A9R0WFD9_TRITD</name>
<dbReference type="InterPro" id="IPR003726">
    <property type="entry name" value="HCY_dom"/>
</dbReference>
<evidence type="ECO:0000256" key="6">
    <source>
        <dbReference type="ARBA" id="ARBA00022833"/>
    </source>
</evidence>
<evidence type="ECO:0000256" key="11">
    <source>
        <dbReference type="PIRSR" id="PIRSR037505-2"/>
    </source>
</evidence>
<dbReference type="AlphaFoldDB" id="A0A9R0WFD9"/>
<dbReference type="PIRSF" id="PIRSF037505">
    <property type="entry name" value="Betaine_HMT"/>
    <property type="match status" value="1"/>
</dbReference>
<keyword evidence="2 12" id="KW-0489">Methyltransferase</keyword>
<keyword evidence="6 11" id="KW-0862">Zinc</keyword>
<evidence type="ECO:0000313" key="14">
    <source>
        <dbReference type="EMBL" id="VAI08258.1"/>
    </source>
</evidence>
<dbReference type="InterPro" id="IPR017226">
    <property type="entry name" value="BHMT-like"/>
</dbReference>
<protein>
    <recommendedName>
        <fullName evidence="8">homocysteine S-methyltransferase</fullName>
        <ecNumber evidence="8">2.1.1.10</ecNumber>
    </recommendedName>
</protein>
<proteinExistence type="predicted"/>
<keyword evidence="3" id="KW-0028">Amino-acid biosynthesis</keyword>
<comment type="catalytic activity">
    <reaction evidence="9">
        <text>S-methyl-L-methionine + L-homocysteine = 2 L-methionine + H(+)</text>
        <dbReference type="Rhea" id="RHEA:26337"/>
        <dbReference type="ChEBI" id="CHEBI:15378"/>
        <dbReference type="ChEBI" id="CHEBI:57844"/>
        <dbReference type="ChEBI" id="CHEBI:58199"/>
        <dbReference type="ChEBI" id="CHEBI:58252"/>
        <dbReference type="EC" id="2.1.1.10"/>
    </reaction>
</comment>
<evidence type="ECO:0000256" key="10">
    <source>
        <dbReference type="ARBA" id="ARBA00056359"/>
    </source>
</evidence>
<dbReference type="OMA" id="LICVCIN"/>
<evidence type="ECO:0000256" key="2">
    <source>
        <dbReference type="ARBA" id="ARBA00022603"/>
    </source>
</evidence>
<comment type="function">
    <text evidence="10">Catalyzes methyl transfer from S-methylmethionine (SMM) to adenosyl-L-homocysteine (AdoMet). SMM degradation (by HMT-1, HMT-2, HMT-3 and HMT-4) and biosynthesis (by MMT1) constitute the SMM cycle in plants, which is probably required to achieve short term control of AdoMet level.</text>
</comment>
<dbReference type="InterPro" id="IPR051486">
    <property type="entry name" value="Hcy_S-methyltransferase"/>
</dbReference>
<dbReference type="GO" id="GO:0009086">
    <property type="term" value="P:methionine biosynthetic process"/>
    <property type="evidence" value="ECO:0007669"/>
    <property type="project" value="UniProtKB-KW"/>
</dbReference>
<sequence>MAGVVEELVKKAGGCAVIDGGFATQLEALGADINDPLWSAACLITKPHLIKEVHMQYLEAGADVIISSSYQATIPGFLARGLLLEEAEGLLRTSVQLALEARDEFWKSTLRKSKPVYNRALVAASIGSYGAYLADGSEYSGSYGDDVTAEKLKDFHRRRLQVLATAGPDLIAFEAIPNKMEAQALVELLEEEDIQVPSWICFSSVDGKHLCSGESFGDCLQILNASEKVAIVGVNCTPPQFVEGIIREFKQVCSFFLIFRNRKSKLLRARRQQQTKKAIAVYPNSGEVWDGRAKRWLPVECFGRKSFDVMARRWQEAGASLVGGCCRTTPSTIRAVSKALKSRNDQ</sequence>
<evidence type="ECO:0000256" key="8">
    <source>
        <dbReference type="ARBA" id="ARBA00039035"/>
    </source>
</evidence>
<gene>
    <name evidence="14" type="ORF">TRITD_4Bv1G146370</name>
</gene>
<evidence type="ECO:0000313" key="15">
    <source>
        <dbReference type="Proteomes" id="UP000324705"/>
    </source>
</evidence>
<comment type="subunit">
    <text evidence="1">Monomer.</text>
</comment>
<feature type="binding site" evidence="11 12">
    <location>
        <position position="325"/>
    </location>
    <ligand>
        <name>Zn(2+)</name>
        <dbReference type="ChEBI" id="CHEBI:29105"/>
    </ligand>
</feature>
<dbReference type="GO" id="GO:0033528">
    <property type="term" value="P:S-methylmethionine cycle"/>
    <property type="evidence" value="ECO:0007669"/>
    <property type="project" value="TreeGrafter"/>
</dbReference>
<keyword evidence="5 11" id="KW-0479">Metal-binding</keyword>
<dbReference type="GO" id="GO:0008898">
    <property type="term" value="F:S-adenosylmethionine-homocysteine S-methyltransferase activity"/>
    <property type="evidence" value="ECO:0007669"/>
    <property type="project" value="EnsemblPlants"/>
</dbReference>
<dbReference type="NCBIfam" id="NF007020">
    <property type="entry name" value="PRK09485.1"/>
    <property type="match status" value="1"/>
</dbReference>
<dbReference type="PROSITE" id="PS50970">
    <property type="entry name" value="HCY"/>
    <property type="match status" value="1"/>
</dbReference>
<accession>A0A9R0WFD9</accession>
<dbReference type="InterPro" id="IPR036589">
    <property type="entry name" value="HCY_dom_sf"/>
</dbReference>
<evidence type="ECO:0000256" key="4">
    <source>
        <dbReference type="ARBA" id="ARBA00022679"/>
    </source>
</evidence>
<comment type="cofactor">
    <cofactor evidence="11">
        <name>Zn(2+)</name>
        <dbReference type="ChEBI" id="CHEBI:29105"/>
    </cofactor>
    <text evidence="11">Binds 1 zinc ion per subunit.</text>
</comment>
<evidence type="ECO:0000259" key="13">
    <source>
        <dbReference type="PROSITE" id="PS50970"/>
    </source>
</evidence>
<dbReference type="EC" id="2.1.1.10" evidence="8"/>
<dbReference type="Gene3D" id="3.20.20.330">
    <property type="entry name" value="Homocysteine-binding-like domain"/>
    <property type="match status" value="1"/>
</dbReference>
<evidence type="ECO:0000256" key="7">
    <source>
        <dbReference type="ARBA" id="ARBA00023167"/>
    </source>
</evidence>
<dbReference type="Proteomes" id="UP000324705">
    <property type="component" value="Chromosome 4B"/>
</dbReference>
<evidence type="ECO:0000256" key="12">
    <source>
        <dbReference type="PROSITE-ProRule" id="PRU00333"/>
    </source>
</evidence>
<dbReference type="Gramene" id="TRITD4Bv1G146370.2">
    <property type="protein sequence ID" value="TRITD4Bv1G146370.2"/>
    <property type="gene ID" value="TRITD4Bv1G146370"/>
</dbReference>